<dbReference type="Proteomes" id="UP001341840">
    <property type="component" value="Unassembled WGS sequence"/>
</dbReference>
<proteinExistence type="predicted"/>
<evidence type="ECO:0000313" key="2">
    <source>
        <dbReference type="Proteomes" id="UP001341840"/>
    </source>
</evidence>
<dbReference type="EMBL" id="JASCZI010062215">
    <property type="protein sequence ID" value="MED6140222.1"/>
    <property type="molecule type" value="Genomic_DNA"/>
</dbReference>
<keyword evidence="2" id="KW-1185">Reference proteome</keyword>
<organism evidence="1 2">
    <name type="scientific">Stylosanthes scabra</name>
    <dbReference type="NCBI Taxonomy" id="79078"/>
    <lineage>
        <taxon>Eukaryota</taxon>
        <taxon>Viridiplantae</taxon>
        <taxon>Streptophyta</taxon>
        <taxon>Embryophyta</taxon>
        <taxon>Tracheophyta</taxon>
        <taxon>Spermatophyta</taxon>
        <taxon>Magnoliopsida</taxon>
        <taxon>eudicotyledons</taxon>
        <taxon>Gunneridae</taxon>
        <taxon>Pentapetalae</taxon>
        <taxon>rosids</taxon>
        <taxon>fabids</taxon>
        <taxon>Fabales</taxon>
        <taxon>Fabaceae</taxon>
        <taxon>Papilionoideae</taxon>
        <taxon>50 kb inversion clade</taxon>
        <taxon>dalbergioids sensu lato</taxon>
        <taxon>Dalbergieae</taxon>
        <taxon>Pterocarpus clade</taxon>
        <taxon>Stylosanthes</taxon>
    </lineage>
</organism>
<evidence type="ECO:0000313" key="1">
    <source>
        <dbReference type="EMBL" id="MED6140222.1"/>
    </source>
</evidence>
<accession>A0ABU6SUY3</accession>
<reference evidence="1 2" key="1">
    <citation type="journal article" date="2023" name="Plants (Basel)">
        <title>Bridging the Gap: Combining Genomics and Transcriptomics Approaches to Understand Stylosanthes scabra, an Orphan Legume from the Brazilian Caatinga.</title>
        <authorList>
            <person name="Ferreira-Neto J.R.C."/>
            <person name="da Silva M.D."/>
            <person name="Binneck E."/>
            <person name="de Melo N.F."/>
            <person name="da Silva R.H."/>
            <person name="de Melo A.L.T.M."/>
            <person name="Pandolfi V."/>
            <person name="Bustamante F.O."/>
            <person name="Brasileiro-Vidal A.C."/>
            <person name="Benko-Iseppon A.M."/>
        </authorList>
    </citation>
    <scope>NUCLEOTIDE SEQUENCE [LARGE SCALE GENOMIC DNA]</scope>
    <source>
        <tissue evidence="1">Leaves</tissue>
    </source>
</reference>
<gene>
    <name evidence="1" type="ORF">PIB30_091122</name>
</gene>
<name>A0ABU6SUY3_9FABA</name>
<sequence length="169" mass="18204">MSSHPFLPVSLFISVRFNLSLVTQLGLVALTSCVSAFISTLITASSNGLHISQHFFAVATSSPPLHTTVCFLVIAEGEIQKSDVFSNHRALLVLPMSCIWSESTSASTNISSILTSHVSCLRCSSLCSLPPLCSPSRLKFRRVSLGQCRRGYATSVDVICSAETLLLLR</sequence>
<protein>
    <submittedName>
        <fullName evidence="1">Uncharacterized protein</fullName>
    </submittedName>
</protein>
<comment type="caution">
    <text evidence="1">The sequence shown here is derived from an EMBL/GenBank/DDBJ whole genome shotgun (WGS) entry which is preliminary data.</text>
</comment>